<dbReference type="SUPFAM" id="SSF46689">
    <property type="entry name" value="Homeodomain-like"/>
    <property type="match status" value="1"/>
</dbReference>
<organism evidence="6 7">
    <name type="scientific">Actinomycetospora chlora</name>
    <dbReference type="NCBI Taxonomy" id="663608"/>
    <lineage>
        <taxon>Bacteria</taxon>
        <taxon>Bacillati</taxon>
        <taxon>Actinomycetota</taxon>
        <taxon>Actinomycetes</taxon>
        <taxon>Pseudonocardiales</taxon>
        <taxon>Pseudonocardiaceae</taxon>
        <taxon>Actinomycetospora</taxon>
    </lineage>
</organism>
<evidence type="ECO:0000256" key="1">
    <source>
        <dbReference type="ARBA" id="ARBA00023015"/>
    </source>
</evidence>
<comment type="caution">
    <text evidence="6">The sequence shown here is derived from an EMBL/GenBank/DDBJ whole genome shotgun (WGS) entry which is preliminary data.</text>
</comment>
<evidence type="ECO:0000259" key="5">
    <source>
        <dbReference type="PROSITE" id="PS50977"/>
    </source>
</evidence>
<dbReference type="Proteomes" id="UP001500928">
    <property type="component" value="Unassembled WGS sequence"/>
</dbReference>
<name>A0ABP9CBC8_9PSEU</name>
<dbReference type="InterPro" id="IPR036271">
    <property type="entry name" value="Tet_transcr_reg_TetR-rel_C_sf"/>
</dbReference>
<proteinExistence type="predicted"/>
<feature type="DNA-binding region" description="H-T-H motif" evidence="4">
    <location>
        <begin position="45"/>
        <end position="64"/>
    </location>
</feature>
<dbReference type="PANTHER" id="PTHR30055">
    <property type="entry name" value="HTH-TYPE TRANSCRIPTIONAL REGULATOR RUTR"/>
    <property type="match status" value="1"/>
</dbReference>
<dbReference type="InterPro" id="IPR001647">
    <property type="entry name" value="HTH_TetR"/>
</dbReference>
<dbReference type="EMBL" id="BAABHO010000057">
    <property type="protein sequence ID" value="GAA4807510.1"/>
    <property type="molecule type" value="Genomic_DNA"/>
</dbReference>
<dbReference type="PRINTS" id="PR00455">
    <property type="entry name" value="HTHTETR"/>
</dbReference>
<protein>
    <recommendedName>
        <fullName evidence="5">HTH tetR-type domain-containing protein</fullName>
    </recommendedName>
</protein>
<keyword evidence="2 4" id="KW-0238">DNA-binding</keyword>
<accession>A0ABP9CBC8</accession>
<keyword evidence="3" id="KW-0804">Transcription</keyword>
<evidence type="ECO:0000256" key="3">
    <source>
        <dbReference type="ARBA" id="ARBA00023163"/>
    </source>
</evidence>
<dbReference type="PANTHER" id="PTHR30055:SF234">
    <property type="entry name" value="HTH-TYPE TRANSCRIPTIONAL REGULATOR BETI"/>
    <property type="match status" value="1"/>
</dbReference>
<dbReference type="InterPro" id="IPR009057">
    <property type="entry name" value="Homeodomain-like_sf"/>
</dbReference>
<dbReference type="SUPFAM" id="SSF48498">
    <property type="entry name" value="Tetracyclin repressor-like, C-terminal domain"/>
    <property type="match status" value="1"/>
</dbReference>
<feature type="domain" description="HTH tetR-type" evidence="5">
    <location>
        <begin position="22"/>
        <end position="82"/>
    </location>
</feature>
<dbReference type="PROSITE" id="PS50977">
    <property type="entry name" value="HTH_TETR_2"/>
    <property type="match status" value="1"/>
</dbReference>
<evidence type="ECO:0000256" key="2">
    <source>
        <dbReference type="ARBA" id="ARBA00023125"/>
    </source>
</evidence>
<evidence type="ECO:0000313" key="6">
    <source>
        <dbReference type="EMBL" id="GAA4807510.1"/>
    </source>
</evidence>
<dbReference type="Pfam" id="PF00440">
    <property type="entry name" value="TetR_N"/>
    <property type="match status" value="1"/>
</dbReference>
<evidence type="ECO:0000313" key="7">
    <source>
        <dbReference type="Proteomes" id="UP001500928"/>
    </source>
</evidence>
<keyword evidence="7" id="KW-1185">Reference proteome</keyword>
<gene>
    <name evidence="6" type="ORF">GCM10023200_51430</name>
</gene>
<dbReference type="Gene3D" id="1.10.357.10">
    <property type="entry name" value="Tetracycline Repressor, domain 2"/>
    <property type="match status" value="1"/>
</dbReference>
<reference evidence="7" key="1">
    <citation type="journal article" date="2019" name="Int. J. Syst. Evol. Microbiol.">
        <title>The Global Catalogue of Microorganisms (GCM) 10K type strain sequencing project: providing services to taxonomists for standard genome sequencing and annotation.</title>
        <authorList>
            <consortium name="The Broad Institute Genomics Platform"/>
            <consortium name="The Broad Institute Genome Sequencing Center for Infectious Disease"/>
            <person name="Wu L."/>
            <person name="Ma J."/>
        </authorList>
    </citation>
    <scope>NUCLEOTIDE SEQUENCE [LARGE SCALE GENOMIC DNA]</scope>
    <source>
        <strain evidence="7">JCM 17979</strain>
    </source>
</reference>
<evidence type="ECO:0000256" key="4">
    <source>
        <dbReference type="PROSITE-ProRule" id="PRU00335"/>
    </source>
</evidence>
<keyword evidence="1" id="KW-0805">Transcription regulation</keyword>
<dbReference type="Gene3D" id="1.10.10.60">
    <property type="entry name" value="Homeodomain-like"/>
    <property type="match status" value="1"/>
</dbReference>
<dbReference type="InterPro" id="IPR050109">
    <property type="entry name" value="HTH-type_TetR-like_transc_reg"/>
</dbReference>
<sequence length="225" mass="24535">MPEDVNAGSRPYRSPRRAAQAAATRHAVLAAARELLGEAGYAGTTVAAIARRADVAVDTVYASVGRKPEVLRQLVETALSGTDETVPAAQRDYVRRIREATTAGGKIAIYAGAIAGIQQRLAPVFLALRDAAARDATTASLWREISERRARNMREFAADLRATGELRDDLTDDEVADVLWSMNAAEYWVLLVEERGWTPARFAAWIEDAWTRLLLARLDLPGCSA</sequence>